<evidence type="ECO:0000313" key="2">
    <source>
        <dbReference type="EMBL" id="TSE06986.1"/>
    </source>
</evidence>
<feature type="signal peptide" evidence="1">
    <location>
        <begin position="1"/>
        <end position="23"/>
    </location>
</feature>
<sequence>MKPLLTLLLFITPLVLITAQDLAQSNTPKIITKLNVGNSISFSSKSIKFIKVIEDSRCPTDINCIWPGEVKISIALYEKDVLLEEQELIFGPQNINPDHIVEILNIEQKRIYGYNISPYPSANDAINPSDYQLELLIN</sequence>
<protein>
    <submittedName>
        <fullName evidence="2">Uncharacterized protein</fullName>
    </submittedName>
</protein>
<comment type="caution">
    <text evidence="2">The sequence shown here is derived from an EMBL/GenBank/DDBJ whole genome shotgun (WGS) entry which is preliminary data.</text>
</comment>
<accession>A0A554VHJ5</accession>
<keyword evidence="3" id="KW-1185">Reference proteome</keyword>
<dbReference type="Proteomes" id="UP000318833">
    <property type="component" value="Unassembled WGS sequence"/>
</dbReference>
<evidence type="ECO:0000256" key="1">
    <source>
        <dbReference type="SAM" id="SignalP"/>
    </source>
</evidence>
<feature type="chain" id="PRO_5021922645" evidence="1">
    <location>
        <begin position="24"/>
        <end position="138"/>
    </location>
</feature>
<organism evidence="2 3">
    <name type="scientific">Aquimarina algiphila</name>
    <dbReference type="NCBI Taxonomy" id="2047982"/>
    <lineage>
        <taxon>Bacteria</taxon>
        <taxon>Pseudomonadati</taxon>
        <taxon>Bacteroidota</taxon>
        <taxon>Flavobacteriia</taxon>
        <taxon>Flavobacteriales</taxon>
        <taxon>Flavobacteriaceae</taxon>
        <taxon>Aquimarina</taxon>
    </lineage>
</organism>
<keyword evidence="1" id="KW-0732">Signal</keyword>
<gene>
    <name evidence="2" type="ORF">FOF46_17340</name>
</gene>
<dbReference type="OrthoDB" id="163809at2"/>
<dbReference type="EMBL" id="VLNR01000038">
    <property type="protein sequence ID" value="TSE06986.1"/>
    <property type="molecule type" value="Genomic_DNA"/>
</dbReference>
<name>A0A554VHJ5_9FLAO</name>
<dbReference type="RefSeq" id="WP_109437894.1">
    <property type="nucleotide sequence ID" value="NZ_CANLFO010000003.1"/>
</dbReference>
<evidence type="ECO:0000313" key="3">
    <source>
        <dbReference type="Proteomes" id="UP000318833"/>
    </source>
</evidence>
<reference evidence="2 3" key="1">
    <citation type="submission" date="2019-07" db="EMBL/GenBank/DDBJ databases">
        <title>The draft genome sequence of Aquimarina algiphila M91.</title>
        <authorList>
            <person name="Meng X."/>
        </authorList>
    </citation>
    <scope>NUCLEOTIDE SEQUENCE [LARGE SCALE GENOMIC DNA]</scope>
    <source>
        <strain evidence="2 3">M91</strain>
    </source>
</reference>
<proteinExistence type="predicted"/>
<dbReference type="AlphaFoldDB" id="A0A554VHJ5"/>